<reference evidence="3" key="1">
    <citation type="journal article" date="2019" name="bioRxiv">
        <title>Genome diversification in globally distributed novel marine Proteobacteria is linked to environmental adaptation.</title>
        <authorList>
            <person name="Zhou Z."/>
            <person name="Tran P.Q."/>
            <person name="Kieft K."/>
            <person name="Anantharaman K."/>
        </authorList>
    </citation>
    <scope>NUCLEOTIDE SEQUENCE [LARGE SCALE GENOMIC DNA]</scope>
</reference>
<protein>
    <submittedName>
        <fullName evidence="2">Fic family protein</fullName>
    </submittedName>
</protein>
<dbReference type="PANTHER" id="PTHR13504:SF38">
    <property type="entry name" value="FIDO DOMAIN-CONTAINING PROTEIN"/>
    <property type="match status" value="1"/>
</dbReference>
<proteinExistence type="predicted"/>
<dbReference type="InterPro" id="IPR003812">
    <property type="entry name" value="Fido"/>
</dbReference>
<dbReference type="Proteomes" id="UP000589132">
    <property type="component" value="Unassembled WGS sequence"/>
</dbReference>
<organism evidence="2 3">
    <name type="scientific">Marine Group III euryarchaeote</name>
    <dbReference type="NCBI Taxonomy" id="2173149"/>
    <lineage>
        <taxon>Archaea</taxon>
        <taxon>Methanobacteriati</taxon>
        <taxon>Thermoplasmatota</taxon>
        <taxon>Thermoplasmata</taxon>
        <taxon>Candidatus Thermoprofundales</taxon>
    </lineage>
</organism>
<accession>A0A7J4D163</accession>
<dbReference type="AlphaFoldDB" id="A0A7J4D163"/>
<dbReference type="Pfam" id="PF02661">
    <property type="entry name" value="Fic"/>
    <property type="match status" value="1"/>
</dbReference>
<dbReference type="SUPFAM" id="SSF140931">
    <property type="entry name" value="Fic-like"/>
    <property type="match status" value="1"/>
</dbReference>
<evidence type="ECO:0000313" key="3">
    <source>
        <dbReference type="Proteomes" id="UP000589132"/>
    </source>
</evidence>
<name>A0A7J4D163_9ARCH</name>
<dbReference type="PROSITE" id="PS51459">
    <property type="entry name" value="FIDO"/>
    <property type="match status" value="1"/>
</dbReference>
<gene>
    <name evidence="2" type="ORF">EYO15_03105</name>
</gene>
<evidence type="ECO:0000259" key="1">
    <source>
        <dbReference type="PROSITE" id="PS51459"/>
    </source>
</evidence>
<dbReference type="Gene3D" id="1.10.3290.10">
    <property type="entry name" value="Fido-like domain"/>
    <property type="match status" value="1"/>
</dbReference>
<dbReference type="InterPro" id="IPR036597">
    <property type="entry name" value="Fido-like_dom_sf"/>
</dbReference>
<dbReference type="PANTHER" id="PTHR13504">
    <property type="entry name" value="FIDO DOMAIN-CONTAINING PROTEIN DDB_G0283145"/>
    <property type="match status" value="1"/>
</dbReference>
<dbReference type="EMBL" id="DTTC01000202">
    <property type="protein sequence ID" value="HIA98150.1"/>
    <property type="molecule type" value="Genomic_DNA"/>
</dbReference>
<sequence length="339" mass="38813">MEPIRTLLMVYLTKKTTRGQHYYYLVKSFKYDRRVEKVQMYLGSEEPDESELEQLKLKHTIELELAAIERMALMSSETYRTPYLKKDEILGMERMRFLNRALHRIQDPRERAQEAALNSVQTISGNMALSSNPLPTDNIEAIFEQDRAPPGVPLSKVLEALALRRLHGEISERVARLDKKNILKLHQDLFEGTGKGGVLREDSASLPGSAFMPPPAILVEDELEGVLQWWHDPSPLHPFERAVLFHHRFQQVRPFESGNGLVGRLILDGMLMRAGLSATKWKKEDRTAYLSGLVAGDRGDRTKLIETFWKAYRDQHRPTVDGDKGALRISPRQAQLEAF</sequence>
<comment type="caution">
    <text evidence="2">The sequence shown here is derived from an EMBL/GenBank/DDBJ whole genome shotgun (WGS) entry which is preliminary data.</text>
</comment>
<feature type="domain" description="Fido" evidence="1">
    <location>
        <begin position="177"/>
        <end position="311"/>
    </location>
</feature>
<evidence type="ECO:0000313" key="2">
    <source>
        <dbReference type="EMBL" id="HIA98150.1"/>
    </source>
</evidence>
<dbReference type="InterPro" id="IPR040198">
    <property type="entry name" value="Fido_containing"/>
</dbReference>